<evidence type="ECO:0000313" key="3">
    <source>
        <dbReference type="Proteomes" id="UP000291117"/>
    </source>
</evidence>
<dbReference type="OrthoDB" id="9788101at2"/>
<name>A0A4R0NCG9_9SPHI</name>
<keyword evidence="2" id="KW-0808">Transferase</keyword>
<dbReference type="Pfam" id="PF00535">
    <property type="entry name" value="Glycos_transf_2"/>
    <property type="match status" value="1"/>
</dbReference>
<keyword evidence="3" id="KW-1185">Reference proteome</keyword>
<proteinExistence type="predicted"/>
<dbReference type="InterPro" id="IPR029044">
    <property type="entry name" value="Nucleotide-diphossugar_trans"/>
</dbReference>
<dbReference type="SUPFAM" id="SSF53448">
    <property type="entry name" value="Nucleotide-diphospho-sugar transferases"/>
    <property type="match status" value="1"/>
</dbReference>
<dbReference type="GO" id="GO:0016758">
    <property type="term" value="F:hexosyltransferase activity"/>
    <property type="evidence" value="ECO:0007669"/>
    <property type="project" value="UniProtKB-ARBA"/>
</dbReference>
<dbReference type="AlphaFoldDB" id="A0A4R0NCG9"/>
<protein>
    <submittedName>
        <fullName evidence="2">Glycosyltransferase</fullName>
    </submittedName>
</protein>
<dbReference type="EMBL" id="SJSM01000003">
    <property type="protein sequence ID" value="TCC97938.1"/>
    <property type="molecule type" value="Genomic_DNA"/>
</dbReference>
<feature type="domain" description="Glycosyltransferase 2-like" evidence="1">
    <location>
        <begin position="7"/>
        <end position="133"/>
    </location>
</feature>
<dbReference type="PANTHER" id="PTHR22916:SF67">
    <property type="entry name" value="COLANIC ACID BIOSYNTHESIS GLYCOSYL TRANSFERASE WCAE-RELATED"/>
    <property type="match status" value="1"/>
</dbReference>
<dbReference type="PANTHER" id="PTHR22916">
    <property type="entry name" value="GLYCOSYLTRANSFERASE"/>
    <property type="match status" value="1"/>
</dbReference>
<sequence>MTNYKISIITVNYNDKTGLEKTIKSVTNQSFKDFEFIVIDGNSTDGSKELLKENAALFTYWSGEPDKGIYHAMNKGIRIATGNYLLFLNSGDCLYNDEVLEKVNQEIDGKYAIYYGDIIYDEITRQTKRTFPEHLTFGFFYEQNLSHQASFIKKSLFEQFFYYNEDYKIVSDWEFFAYTICKENVPYKHLNFVVTNYDATGISSNTDNHKMMYKEREATLEKYFPVFIEDAPLLLELQQKKMKQFLFIKQYPIAYKVLKACINTILLFLPKFKRTI</sequence>
<dbReference type="InterPro" id="IPR001173">
    <property type="entry name" value="Glyco_trans_2-like"/>
</dbReference>
<dbReference type="CDD" id="cd06433">
    <property type="entry name" value="GT_2_WfgS_like"/>
    <property type="match status" value="1"/>
</dbReference>
<organism evidence="2 3">
    <name type="scientific">Pedobacter hiemivivus</name>
    <dbReference type="NCBI Taxonomy" id="2530454"/>
    <lineage>
        <taxon>Bacteria</taxon>
        <taxon>Pseudomonadati</taxon>
        <taxon>Bacteroidota</taxon>
        <taxon>Sphingobacteriia</taxon>
        <taxon>Sphingobacteriales</taxon>
        <taxon>Sphingobacteriaceae</taxon>
        <taxon>Pedobacter</taxon>
    </lineage>
</organism>
<reference evidence="2 3" key="1">
    <citation type="submission" date="2019-02" db="EMBL/GenBank/DDBJ databases">
        <title>Pedobacter sp. RP-3-8 sp. nov., isolated from Arctic soil.</title>
        <authorList>
            <person name="Dahal R.H."/>
        </authorList>
    </citation>
    <scope>NUCLEOTIDE SEQUENCE [LARGE SCALE GENOMIC DNA]</scope>
    <source>
        <strain evidence="2 3">RP-3-8</strain>
    </source>
</reference>
<accession>A0A4R0NCG9</accession>
<dbReference type="Proteomes" id="UP000291117">
    <property type="component" value="Unassembled WGS sequence"/>
</dbReference>
<evidence type="ECO:0000313" key="2">
    <source>
        <dbReference type="EMBL" id="TCC97938.1"/>
    </source>
</evidence>
<comment type="caution">
    <text evidence="2">The sequence shown here is derived from an EMBL/GenBank/DDBJ whole genome shotgun (WGS) entry which is preliminary data.</text>
</comment>
<dbReference type="Gene3D" id="3.90.550.10">
    <property type="entry name" value="Spore Coat Polysaccharide Biosynthesis Protein SpsA, Chain A"/>
    <property type="match status" value="1"/>
</dbReference>
<gene>
    <name evidence="2" type="ORF">EZ444_06500</name>
</gene>
<evidence type="ECO:0000259" key="1">
    <source>
        <dbReference type="Pfam" id="PF00535"/>
    </source>
</evidence>